<dbReference type="Gene3D" id="3.90.1200.10">
    <property type="match status" value="1"/>
</dbReference>
<dbReference type="EMBL" id="RIAS01000007">
    <property type="protein sequence ID" value="KAA8785042.1"/>
    <property type="molecule type" value="Genomic_DNA"/>
</dbReference>
<dbReference type="Proteomes" id="UP000323664">
    <property type="component" value="Unassembled WGS sequence"/>
</dbReference>
<gene>
    <name evidence="3" type="ORF">EC604_14455</name>
</gene>
<dbReference type="PANTHER" id="PTHR21064:SF6">
    <property type="entry name" value="AMINOGLYCOSIDE PHOSPHOTRANSFERASE DOMAIN-CONTAINING PROTEIN"/>
    <property type="match status" value="1"/>
</dbReference>
<name>A0A5M9WU30_PAEAM</name>
<reference evidence="3 4" key="1">
    <citation type="journal article" date="2019" name="J. Ind. Microbiol. Biotechnol.">
        <title>Paenibacillus amylolyticus 27C64 has a diverse set of carbohydrate-active enzymes and complete pectin deconstruction system.</title>
        <authorList>
            <person name="Keggi C."/>
            <person name="Doran-Peterson J."/>
        </authorList>
    </citation>
    <scope>NUCLEOTIDE SEQUENCE [LARGE SCALE GENOMIC DNA]</scope>
    <source>
        <strain evidence="3 4">27C64</strain>
    </source>
</reference>
<protein>
    <submittedName>
        <fullName evidence="3">Phosphotransferase</fullName>
    </submittedName>
</protein>
<accession>A0A5M9WU30</accession>
<evidence type="ECO:0000256" key="1">
    <source>
        <dbReference type="ARBA" id="ARBA00038240"/>
    </source>
</evidence>
<dbReference type="InterPro" id="IPR050249">
    <property type="entry name" value="Pseudomonas-type_ThrB"/>
</dbReference>
<dbReference type="InterPro" id="IPR011009">
    <property type="entry name" value="Kinase-like_dom_sf"/>
</dbReference>
<keyword evidence="3" id="KW-0808">Transferase</keyword>
<dbReference type="PANTHER" id="PTHR21064">
    <property type="entry name" value="AMINOGLYCOSIDE PHOSPHOTRANSFERASE DOMAIN-CONTAINING PROTEIN-RELATED"/>
    <property type="match status" value="1"/>
</dbReference>
<feature type="domain" description="Aminoglycoside phosphotransferase" evidence="2">
    <location>
        <begin position="31"/>
        <end position="262"/>
    </location>
</feature>
<comment type="caution">
    <text evidence="3">The sequence shown here is derived from an EMBL/GenBank/DDBJ whole genome shotgun (WGS) entry which is preliminary data.</text>
</comment>
<evidence type="ECO:0000259" key="2">
    <source>
        <dbReference type="Pfam" id="PF01636"/>
    </source>
</evidence>
<dbReference type="OrthoDB" id="4030632at2"/>
<proteinExistence type="inferred from homology"/>
<evidence type="ECO:0000313" key="3">
    <source>
        <dbReference type="EMBL" id="KAA8785042.1"/>
    </source>
</evidence>
<dbReference type="InterPro" id="IPR002575">
    <property type="entry name" value="Aminoglycoside_PTrfase"/>
</dbReference>
<dbReference type="AlphaFoldDB" id="A0A5M9WU30"/>
<dbReference type="RefSeq" id="WP_123064843.1">
    <property type="nucleotide sequence ID" value="NZ_RIAS01000007.1"/>
</dbReference>
<comment type="similarity">
    <text evidence="1">Belongs to the pseudomonas-type ThrB family.</text>
</comment>
<sequence length="325" mass="38149">MHENIDSMMIVKHALERYLIQSKDIQYLGESENLNYRIKAIMNEKENDFLLKIRYSSANQNLVEIIESELKWLEALESDLTYNVPGPVRNKEGEHITTITIDNSDEKIYVSLYKWVEGDLLNRPPTIEETISFAKLVAALHKQSKNWDIIDKSNVRVYDADNLISSYTQLSQNLNALITEEAKICLEQTIQKISCEINNQKITRNTWGMIHSDLHESNYVFYKDEPRPIDFSNCGLGFYLFDIAEIFMHLSHENQKVFISTYSTIHQLQDNYVNVIEAFFLWSIIRTFSFHSINPEEHENTASTLNWVIDTYCKKYLEDENFLLY</sequence>
<dbReference type="SUPFAM" id="SSF56112">
    <property type="entry name" value="Protein kinase-like (PK-like)"/>
    <property type="match status" value="1"/>
</dbReference>
<dbReference type="GO" id="GO:0019202">
    <property type="term" value="F:amino acid kinase activity"/>
    <property type="evidence" value="ECO:0007669"/>
    <property type="project" value="TreeGrafter"/>
</dbReference>
<evidence type="ECO:0000313" key="4">
    <source>
        <dbReference type="Proteomes" id="UP000323664"/>
    </source>
</evidence>
<organism evidence="3 4">
    <name type="scientific">Paenibacillus amylolyticus</name>
    <dbReference type="NCBI Taxonomy" id="1451"/>
    <lineage>
        <taxon>Bacteria</taxon>
        <taxon>Bacillati</taxon>
        <taxon>Bacillota</taxon>
        <taxon>Bacilli</taxon>
        <taxon>Bacillales</taxon>
        <taxon>Paenibacillaceae</taxon>
        <taxon>Paenibacillus</taxon>
    </lineage>
</organism>
<dbReference type="Pfam" id="PF01636">
    <property type="entry name" value="APH"/>
    <property type="match status" value="1"/>
</dbReference>